<sequence>MTHPLAPPVSLEDLRTRFDAGEPLSFLHFWGHRPRADGRPSASCFSQWFESPFQVDGLTYATAEHFMMAEKARLFGDAETVSRILAAGTPAAAKALGRQVRGYDDAAWVARRFDAVVEGNLAKFSQNATLSGFLLSTHPQVLVEASPVDPVWGIGLAADAPQANDPNQWQGLNLLGFALGVVRERLRGG</sequence>
<proteinExistence type="predicted"/>
<dbReference type="Proteomes" id="UP000193427">
    <property type="component" value="Chromosome"/>
</dbReference>
<evidence type="ECO:0000313" key="3">
    <source>
        <dbReference type="EMBL" id="ARN19937.1"/>
    </source>
</evidence>
<dbReference type="STRING" id="946333.A4W93_08430"/>
<dbReference type="Gene3D" id="1.10.357.40">
    <property type="entry name" value="YbiA-like"/>
    <property type="match status" value="1"/>
</dbReference>
<accession>A0A1W6L6W6</accession>
<gene>
    <name evidence="3" type="ORF">A4W93_08430</name>
</gene>
<dbReference type="Pfam" id="PF08719">
    <property type="entry name" value="NADAR"/>
    <property type="match status" value="1"/>
</dbReference>
<protein>
    <submittedName>
        <fullName evidence="3">Uncharacterized protein</fullName>
    </submittedName>
</protein>
<reference evidence="3 4" key="1">
    <citation type="submission" date="2016-04" db="EMBL/GenBank/DDBJ databases">
        <title>Complete genome sequence of natural rubber-degrading, novel Gram-negative bacterium, Rhizobacter gummiphilus strain NS21.</title>
        <authorList>
            <person name="Tabata M."/>
            <person name="Kasai D."/>
            <person name="Fukuda M."/>
        </authorList>
    </citation>
    <scope>NUCLEOTIDE SEQUENCE [LARGE SCALE GENOMIC DNA]</scope>
    <source>
        <strain evidence="3 4">NS21</strain>
    </source>
</reference>
<comment type="catalytic activity">
    <reaction evidence="2">
        <text>2,5-diamino-6-hydroxy-4-(5-phosphoribosylamino)-pyrimidine + H2O = 2,5,6-triamino-4-hydroxypyrimidine + D-ribose 5-phosphate</text>
        <dbReference type="Rhea" id="RHEA:23436"/>
        <dbReference type="ChEBI" id="CHEBI:15377"/>
        <dbReference type="ChEBI" id="CHEBI:58614"/>
        <dbReference type="ChEBI" id="CHEBI:78346"/>
        <dbReference type="ChEBI" id="CHEBI:137796"/>
    </reaction>
</comment>
<dbReference type="CDD" id="cd15457">
    <property type="entry name" value="NADAR"/>
    <property type="match status" value="1"/>
</dbReference>
<dbReference type="AlphaFoldDB" id="A0A1W6L6W6"/>
<dbReference type="NCBIfam" id="TIGR02464">
    <property type="entry name" value="ribofla_fusion"/>
    <property type="match status" value="1"/>
</dbReference>
<comment type="catalytic activity">
    <reaction evidence="1">
        <text>5-amino-6-(5-phospho-D-ribosylamino)uracil + H2O = 5,6-diaminouracil + D-ribose 5-phosphate</text>
        <dbReference type="Rhea" id="RHEA:55020"/>
        <dbReference type="ChEBI" id="CHEBI:15377"/>
        <dbReference type="ChEBI" id="CHEBI:46252"/>
        <dbReference type="ChEBI" id="CHEBI:58453"/>
        <dbReference type="ChEBI" id="CHEBI:78346"/>
    </reaction>
</comment>
<dbReference type="SUPFAM" id="SSF143990">
    <property type="entry name" value="YbiA-like"/>
    <property type="match status" value="1"/>
</dbReference>
<dbReference type="EMBL" id="CP015118">
    <property type="protein sequence ID" value="ARN19937.1"/>
    <property type="molecule type" value="Genomic_DNA"/>
</dbReference>
<dbReference type="InterPro" id="IPR012816">
    <property type="entry name" value="NADAR"/>
</dbReference>
<dbReference type="RefSeq" id="WP_085750208.1">
    <property type="nucleotide sequence ID" value="NZ_BSPR01000008.1"/>
</dbReference>
<name>A0A1W6L6W6_9BURK</name>
<dbReference type="InterPro" id="IPR037238">
    <property type="entry name" value="YbiA-like_sf"/>
</dbReference>
<organism evidence="3 4">
    <name type="scientific">Piscinibacter gummiphilus</name>
    <dbReference type="NCBI Taxonomy" id="946333"/>
    <lineage>
        <taxon>Bacteria</taxon>
        <taxon>Pseudomonadati</taxon>
        <taxon>Pseudomonadota</taxon>
        <taxon>Betaproteobacteria</taxon>
        <taxon>Burkholderiales</taxon>
        <taxon>Sphaerotilaceae</taxon>
        <taxon>Piscinibacter</taxon>
    </lineage>
</organism>
<dbReference type="OrthoDB" id="67297at2"/>
<evidence type="ECO:0000256" key="2">
    <source>
        <dbReference type="ARBA" id="ARBA00000751"/>
    </source>
</evidence>
<dbReference type="KEGG" id="rgu:A4W93_08430"/>
<evidence type="ECO:0000256" key="1">
    <source>
        <dbReference type="ARBA" id="ARBA00000022"/>
    </source>
</evidence>
<evidence type="ECO:0000313" key="4">
    <source>
        <dbReference type="Proteomes" id="UP000193427"/>
    </source>
</evidence>
<keyword evidence="4" id="KW-1185">Reference proteome</keyword>